<reference evidence="1" key="1">
    <citation type="submission" date="2021-08" db="EMBL/GenBank/DDBJ databases">
        <title>WGS assembly of Ceratopteris richardii.</title>
        <authorList>
            <person name="Marchant D.B."/>
            <person name="Chen G."/>
            <person name="Jenkins J."/>
            <person name="Shu S."/>
            <person name="Leebens-Mack J."/>
            <person name="Grimwood J."/>
            <person name="Schmutz J."/>
            <person name="Soltis P."/>
            <person name="Soltis D."/>
            <person name="Chen Z.-H."/>
        </authorList>
    </citation>
    <scope>NUCLEOTIDE SEQUENCE</scope>
    <source>
        <strain evidence="1">Whitten #5841</strain>
        <tissue evidence="1">Leaf</tissue>
    </source>
</reference>
<sequence length="56" mass="6565">MCSLRCIYPRKKRCRGVRIDLVLSFSSTKEPVSWIQAEKEISTRHFASLICFCVRD</sequence>
<dbReference type="EMBL" id="CM035415">
    <property type="protein sequence ID" value="KAH7428217.1"/>
    <property type="molecule type" value="Genomic_DNA"/>
</dbReference>
<evidence type="ECO:0000313" key="1">
    <source>
        <dbReference type="EMBL" id="KAH7428217.1"/>
    </source>
</evidence>
<dbReference type="AlphaFoldDB" id="A0A8T2TXI1"/>
<protein>
    <submittedName>
        <fullName evidence="1">Uncharacterized protein</fullName>
    </submittedName>
</protein>
<gene>
    <name evidence="1" type="ORF">KP509_10G081200</name>
</gene>
<organism evidence="1 2">
    <name type="scientific">Ceratopteris richardii</name>
    <name type="common">Triangle waterfern</name>
    <dbReference type="NCBI Taxonomy" id="49495"/>
    <lineage>
        <taxon>Eukaryota</taxon>
        <taxon>Viridiplantae</taxon>
        <taxon>Streptophyta</taxon>
        <taxon>Embryophyta</taxon>
        <taxon>Tracheophyta</taxon>
        <taxon>Polypodiopsida</taxon>
        <taxon>Polypodiidae</taxon>
        <taxon>Polypodiales</taxon>
        <taxon>Pteridineae</taxon>
        <taxon>Pteridaceae</taxon>
        <taxon>Parkerioideae</taxon>
        <taxon>Ceratopteris</taxon>
    </lineage>
</organism>
<accession>A0A8T2TXI1</accession>
<dbReference type="Proteomes" id="UP000825935">
    <property type="component" value="Chromosome 10"/>
</dbReference>
<proteinExistence type="predicted"/>
<comment type="caution">
    <text evidence="1">The sequence shown here is derived from an EMBL/GenBank/DDBJ whole genome shotgun (WGS) entry which is preliminary data.</text>
</comment>
<evidence type="ECO:0000313" key="2">
    <source>
        <dbReference type="Proteomes" id="UP000825935"/>
    </source>
</evidence>
<keyword evidence="2" id="KW-1185">Reference proteome</keyword>
<name>A0A8T2TXI1_CERRI</name>